<proteinExistence type="inferred from homology"/>
<evidence type="ECO:0000256" key="1">
    <source>
        <dbReference type="ARBA" id="ARBA00003041"/>
    </source>
</evidence>
<keyword evidence="3" id="KW-0813">Transport</keyword>
<dbReference type="Proteomes" id="UP001303532">
    <property type="component" value="Chromosome"/>
</dbReference>
<feature type="domain" description="Flagellar assembly protein FliH/Type III secretion system HrpE" evidence="9">
    <location>
        <begin position="117"/>
        <end position="245"/>
    </location>
</feature>
<dbReference type="EMBL" id="CP116341">
    <property type="protein sequence ID" value="WOV85277.1"/>
    <property type="molecule type" value="Genomic_DNA"/>
</dbReference>
<organism evidence="10 11">
    <name type="scientific">Sporosarcina jeotgali</name>
    <dbReference type="NCBI Taxonomy" id="3020056"/>
    <lineage>
        <taxon>Bacteria</taxon>
        <taxon>Bacillati</taxon>
        <taxon>Bacillota</taxon>
        <taxon>Bacilli</taxon>
        <taxon>Bacillales</taxon>
        <taxon>Caryophanaceae</taxon>
        <taxon>Sporosarcina</taxon>
    </lineage>
</organism>
<evidence type="ECO:0000256" key="4">
    <source>
        <dbReference type="ARBA" id="ARBA00022795"/>
    </source>
</evidence>
<protein>
    <recommendedName>
        <fullName evidence="7">Flagellar assembly protein FliH</fullName>
    </recommendedName>
</protein>
<dbReference type="NCBIfam" id="TIGR03825">
    <property type="entry name" value="FliH_bacil"/>
    <property type="match status" value="1"/>
</dbReference>
<keyword evidence="8" id="KW-0175">Coiled coil</keyword>
<keyword evidence="10" id="KW-0966">Cell projection</keyword>
<keyword evidence="5" id="KW-0653">Protein transport</keyword>
<evidence type="ECO:0000256" key="6">
    <source>
        <dbReference type="ARBA" id="ARBA00023225"/>
    </source>
</evidence>
<dbReference type="InterPro" id="IPR022524">
    <property type="entry name" value="FliH_Bacilli"/>
</dbReference>
<evidence type="ECO:0000256" key="5">
    <source>
        <dbReference type="ARBA" id="ARBA00022927"/>
    </source>
</evidence>
<name>A0ABZ0KZC7_9BACL</name>
<dbReference type="RefSeq" id="WP_323692895.1">
    <property type="nucleotide sequence ID" value="NZ_CP116341.1"/>
</dbReference>
<dbReference type="PANTHER" id="PTHR34982:SF1">
    <property type="entry name" value="FLAGELLAR ASSEMBLY PROTEIN FLIH"/>
    <property type="match status" value="1"/>
</dbReference>
<comment type="similarity">
    <text evidence="2">Belongs to the FliH family.</text>
</comment>
<evidence type="ECO:0000256" key="2">
    <source>
        <dbReference type="ARBA" id="ARBA00006602"/>
    </source>
</evidence>
<dbReference type="Pfam" id="PF02108">
    <property type="entry name" value="FliH"/>
    <property type="match status" value="1"/>
</dbReference>
<dbReference type="InterPro" id="IPR051472">
    <property type="entry name" value="T3SS_Stator/FliH"/>
</dbReference>
<dbReference type="InterPro" id="IPR018035">
    <property type="entry name" value="Flagellar_FliH/T3SS_HrpE"/>
</dbReference>
<evidence type="ECO:0000256" key="8">
    <source>
        <dbReference type="SAM" id="Coils"/>
    </source>
</evidence>
<keyword evidence="6" id="KW-1006">Bacterial flagellum protein export</keyword>
<feature type="coiled-coil region" evidence="8">
    <location>
        <begin position="74"/>
        <end position="132"/>
    </location>
</feature>
<keyword evidence="11" id="KW-1185">Reference proteome</keyword>
<evidence type="ECO:0000259" key="9">
    <source>
        <dbReference type="Pfam" id="PF02108"/>
    </source>
</evidence>
<comment type="function">
    <text evidence="1">Needed for flagellar regrowth and assembly.</text>
</comment>
<keyword evidence="10" id="KW-0969">Cilium</keyword>
<accession>A0ABZ0KZC7</accession>
<keyword evidence="4" id="KW-1005">Bacterial flagellum biogenesis</keyword>
<gene>
    <name evidence="10" type="primary">fliH</name>
    <name evidence="10" type="ORF">PGH26_04910</name>
</gene>
<evidence type="ECO:0000256" key="7">
    <source>
        <dbReference type="NCBIfam" id="TIGR03825"/>
    </source>
</evidence>
<evidence type="ECO:0000313" key="10">
    <source>
        <dbReference type="EMBL" id="WOV85277.1"/>
    </source>
</evidence>
<evidence type="ECO:0000256" key="3">
    <source>
        <dbReference type="ARBA" id="ARBA00022448"/>
    </source>
</evidence>
<keyword evidence="10" id="KW-0282">Flagellum</keyword>
<sequence length="258" mass="29560">MSNIYRPGTNQMAGVKKIGIRNLRTISEPETETSAPSQLNLAEVIMERDRLMTEARTQAGIEKAAIEHMRETAHDDIDAMRNAWESEKAELQQRAYEEAFQVGFEEGTKKSISDMQETITQANATIETAQKNGQSYLDHQERLILEIAMKSAERILGHALEENNELYLSIVKRGLKEAREMREVKVYVSPEYYKLVSDSREELASIFPPDVPMLLFVNDEFEDTECYIETNHGRIVVSIDEQLNEMKERLVELLESEG</sequence>
<evidence type="ECO:0000313" key="11">
    <source>
        <dbReference type="Proteomes" id="UP001303532"/>
    </source>
</evidence>
<dbReference type="PANTHER" id="PTHR34982">
    <property type="entry name" value="YOP PROTEINS TRANSLOCATION PROTEIN L"/>
    <property type="match status" value="1"/>
</dbReference>
<reference evidence="10 11" key="1">
    <citation type="submission" date="2023-01" db="EMBL/GenBank/DDBJ databases">
        <title>Sporosarcina sp. nov., isolated from Korean tranditional fermented seafood 'Jeotgal'.</title>
        <authorList>
            <person name="Yang A.-I."/>
        </authorList>
    </citation>
    <scope>NUCLEOTIDE SEQUENCE [LARGE SCALE GENOMIC DNA]</scope>
    <source>
        <strain evidence="10 11">B2O-1</strain>
    </source>
</reference>